<evidence type="ECO:0000259" key="4">
    <source>
        <dbReference type="PROSITE" id="PS51203"/>
    </source>
</evidence>
<dbReference type="InterPro" id="IPR008978">
    <property type="entry name" value="HSP20-like_chaperone"/>
</dbReference>
<sequence>MSANILANEGVSLVKASKYAEGIEKLSQALKAQPAPVWFLERSKAYLRTNEVQRALNDAEQALSIAFERANRDLMADAQIRRAIALFRLDRYADADICAFWAIRLVEGARASEDDGQQNKVNENGDYTVTAKEVQDANQAAEASKKNDGLSAAMGGERSKSTTVRNLAFSWRIQALTKMDQLEAGAPGRKVNVARYPKTKVQVEEVDNLHVDEPAEEPNKPKIPAHILSGLHPEPSDSGSWAWDDVWREFRAEHAKHDIRTDFYQNDTTLNVSFFVKNVPKDEFRVDAQEQRVTLGPIPNTPSGSLTLHLLDKIRPADTTHTVKSMKVELVLRKAIPGKWGALRPPTASIFDNITIGQASHGTRDEFIGHARSLGYDSPSSFSKNAFGDDTRAWYLALLDKLSPVTYDTVNAPAAPQSTPDATPLKPSTVEAVTKENATPNTAAPASSAGPSYPTSSKSGPKNWDAIDLDEDDNPEGVDDFFKKLYKDADPDMRRAMMKSYVESNGTSLSTSWEEASKKSYTTSPPDGVEAKKWDK</sequence>
<feature type="compositionally biased region" description="Acidic residues" evidence="2">
    <location>
        <begin position="467"/>
        <end position="479"/>
    </location>
</feature>
<keyword evidence="6" id="KW-1185">Reference proteome</keyword>
<dbReference type="PANTHER" id="PTHR45862">
    <property type="entry name" value="PROTEIN SGT1 HOMOLOG"/>
    <property type="match status" value="1"/>
</dbReference>
<dbReference type="CDD" id="cd06466">
    <property type="entry name" value="p23_CS_SGT1_like"/>
    <property type="match status" value="1"/>
</dbReference>
<dbReference type="SUPFAM" id="SSF48452">
    <property type="entry name" value="TPR-like"/>
    <property type="match status" value="1"/>
</dbReference>
<dbReference type="Gene3D" id="2.60.40.790">
    <property type="match status" value="1"/>
</dbReference>
<dbReference type="Pfam" id="PF05002">
    <property type="entry name" value="SGS"/>
    <property type="match status" value="1"/>
</dbReference>
<evidence type="ECO:0000313" key="5">
    <source>
        <dbReference type="EMBL" id="KAI1871656.1"/>
    </source>
</evidence>
<organism evidence="5 6">
    <name type="scientific">Neoarthrinium moseri</name>
    <dbReference type="NCBI Taxonomy" id="1658444"/>
    <lineage>
        <taxon>Eukaryota</taxon>
        <taxon>Fungi</taxon>
        <taxon>Dikarya</taxon>
        <taxon>Ascomycota</taxon>
        <taxon>Pezizomycotina</taxon>
        <taxon>Sordariomycetes</taxon>
        <taxon>Xylariomycetidae</taxon>
        <taxon>Amphisphaeriales</taxon>
        <taxon>Apiosporaceae</taxon>
        <taxon>Neoarthrinium</taxon>
    </lineage>
</organism>
<protein>
    <submittedName>
        <fullName evidence="5">Uncharacterized protein</fullName>
    </submittedName>
</protein>
<dbReference type="GO" id="GO:0051087">
    <property type="term" value="F:protein-folding chaperone binding"/>
    <property type="evidence" value="ECO:0007669"/>
    <property type="project" value="InterPro"/>
</dbReference>
<dbReference type="Pfam" id="PF04969">
    <property type="entry name" value="CS"/>
    <property type="match status" value="1"/>
</dbReference>
<comment type="similarity">
    <text evidence="1">Belongs to the SGT1 family.</text>
</comment>
<dbReference type="EMBL" id="JAFIMR010000012">
    <property type="protein sequence ID" value="KAI1871656.1"/>
    <property type="molecule type" value="Genomic_DNA"/>
</dbReference>
<comment type="caution">
    <text evidence="5">The sequence shown here is derived from an EMBL/GenBank/DDBJ whole genome shotgun (WGS) entry which is preliminary data.</text>
</comment>
<dbReference type="InterPro" id="IPR011990">
    <property type="entry name" value="TPR-like_helical_dom_sf"/>
</dbReference>
<feature type="compositionally biased region" description="Low complexity" evidence="2">
    <location>
        <begin position="438"/>
        <end position="457"/>
    </location>
</feature>
<dbReference type="PROSITE" id="PS51203">
    <property type="entry name" value="CS"/>
    <property type="match status" value="1"/>
</dbReference>
<feature type="region of interest" description="Disordered" evidence="2">
    <location>
        <begin position="503"/>
        <end position="536"/>
    </location>
</feature>
<evidence type="ECO:0000259" key="3">
    <source>
        <dbReference type="PROSITE" id="PS51048"/>
    </source>
</evidence>
<feature type="region of interest" description="Disordered" evidence="2">
    <location>
        <begin position="436"/>
        <end position="479"/>
    </location>
</feature>
<evidence type="ECO:0000256" key="2">
    <source>
        <dbReference type="SAM" id="MobiDB-lite"/>
    </source>
</evidence>
<name>A0A9P9WMX2_9PEZI</name>
<dbReference type="InterPro" id="IPR007699">
    <property type="entry name" value="SGS_dom"/>
</dbReference>
<dbReference type="Proteomes" id="UP000829685">
    <property type="component" value="Unassembled WGS sequence"/>
</dbReference>
<dbReference type="Gene3D" id="1.25.40.10">
    <property type="entry name" value="Tetratricopeptide repeat domain"/>
    <property type="match status" value="1"/>
</dbReference>
<reference evidence="5" key="1">
    <citation type="submission" date="2021-03" db="EMBL/GenBank/DDBJ databases">
        <title>Revisited historic fungal species revealed as producer of novel bioactive compounds through whole genome sequencing and comparative genomics.</title>
        <authorList>
            <person name="Vignolle G.A."/>
            <person name="Hochenegger N."/>
            <person name="Mach R.L."/>
            <person name="Mach-Aigner A.R."/>
            <person name="Javad Rahimi M."/>
            <person name="Salim K.A."/>
            <person name="Chan C.M."/>
            <person name="Lim L.B.L."/>
            <person name="Cai F."/>
            <person name="Druzhinina I.S."/>
            <person name="U'Ren J.M."/>
            <person name="Derntl C."/>
        </authorList>
    </citation>
    <scope>NUCLEOTIDE SEQUENCE</scope>
    <source>
        <strain evidence="5">TUCIM 5799</strain>
    </source>
</reference>
<feature type="compositionally biased region" description="Polar residues" evidence="2">
    <location>
        <begin position="503"/>
        <end position="525"/>
    </location>
</feature>
<gene>
    <name evidence="5" type="ORF">JX265_005642</name>
</gene>
<dbReference type="InterPro" id="IPR044563">
    <property type="entry name" value="Sgt1-like"/>
</dbReference>
<feature type="domain" description="SGS" evidence="3">
    <location>
        <begin position="452"/>
        <end position="536"/>
    </location>
</feature>
<dbReference type="SUPFAM" id="SSF49764">
    <property type="entry name" value="HSP20-like chaperones"/>
    <property type="match status" value="1"/>
</dbReference>
<dbReference type="InterPro" id="IPR007052">
    <property type="entry name" value="CS_dom"/>
</dbReference>
<dbReference type="PROSITE" id="PS51048">
    <property type="entry name" value="SGS"/>
    <property type="match status" value="1"/>
</dbReference>
<feature type="domain" description="CS" evidence="4">
    <location>
        <begin position="256"/>
        <end position="344"/>
    </location>
</feature>
<evidence type="ECO:0000256" key="1">
    <source>
        <dbReference type="ARBA" id="ARBA00008509"/>
    </source>
</evidence>
<proteinExistence type="inferred from homology"/>
<dbReference type="AlphaFoldDB" id="A0A9P9WMX2"/>
<evidence type="ECO:0000313" key="6">
    <source>
        <dbReference type="Proteomes" id="UP000829685"/>
    </source>
</evidence>
<accession>A0A9P9WMX2</accession>